<dbReference type="Gene3D" id="3.40.390.80">
    <property type="entry name" value="Peptidase M60, enhancin-like domain 2"/>
    <property type="match status" value="1"/>
</dbReference>
<dbReference type="Gene3D" id="2.80.10.50">
    <property type="match status" value="1"/>
</dbReference>
<protein>
    <recommendedName>
        <fullName evidence="2">Peptidase M60 domain-containing protein</fullName>
    </recommendedName>
</protein>
<dbReference type="Gene3D" id="1.10.390.30">
    <property type="entry name" value="Peptidase M60, enhancin-like domain 3"/>
    <property type="match status" value="1"/>
</dbReference>
<dbReference type="InterPro" id="IPR042279">
    <property type="entry name" value="Pep_M60_3"/>
</dbReference>
<name>A0A7W7VYF6_KITKI</name>
<dbReference type="Gene3D" id="2.60.120.1250">
    <property type="entry name" value="Peptidase M60, enhancin-like domain 1"/>
    <property type="match status" value="1"/>
</dbReference>
<evidence type="ECO:0000256" key="1">
    <source>
        <dbReference type="SAM" id="MobiDB-lite"/>
    </source>
</evidence>
<dbReference type="PANTHER" id="PTHR15730">
    <property type="entry name" value="EXPERIMENTAL AUTOIMMUNE PROSTATITIS ANTIGEN 2-RELATED"/>
    <property type="match status" value="1"/>
</dbReference>
<evidence type="ECO:0000313" key="3">
    <source>
        <dbReference type="EMBL" id="MBB4927481.1"/>
    </source>
</evidence>
<gene>
    <name evidence="3" type="ORF">FHR34_006474</name>
</gene>
<dbReference type="InterPro" id="IPR035423">
    <property type="entry name" value="M60-like_N"/>
</dbReference>
<dbReference type="Proteomes" id="UP000540506">
    <property type="component" value="Unassembled WGS sequence"/>
</dbReference>
<sequence length="559" mass="61999">MENDGTCTQPFEGRVAPKSGDTRGPGADIALSMDGKEAHPAPYVGSSTQSFTLVDQADGSIGIRNNYYGTVLTMTDTSVYPAPYEGNVAQSFTLVDQADGSIGIRNNYYGTVLTMTDTSVYPAPYEGNVAQSFILVEQADGSQGIRSFYQRAAYVTFKGTVDLLDSIRRVGNWFFNSDRQPTGFYLPKDTRMELQLSLTNHTEESQPTLYIGAPDTNPDIDYAIPRAYRLREGQNFVTDPGGGMVYFQMTGVNASAAVSFRSGVTKVPFFEYGKTTPEQYREMLRTLTHAPQVELVSERTIVTVKRSAAVEHQDVDPNALMETYEKIVSIEEGVIGLDGSTPLHTRAPLKFHLTHGNYRQIGEAYAAHTYTAYPDYYGPLLLVPEKLAGSWGIAHELGHQNQMLGYLPHDFDEVTNNIASLAVERAFGHPSTLVGRGPDGKNVWDTTLEKLHTPSLDITDLGLFERLAVLEQLRLAFGDEFWPRMNRTTREKWESNAYHPERAKAFDNLALFSSITAHADLRDFFSAWGVPITEQGRQEIAKLNLPAPAIDPTTLREKD</sequence>
<reference evidence="3 4" key="1">
    <citation type="submission" date="2020-08" db="EMBL/GenBank/DDBJ databases">
        <title>Sequencing the genomes of 1000 actinobacteria strains.</title>
        <authorList>
            <person name="Klenk H.-P."/>
        </authorList>
    </citation>
    <scope>NUCLEOTIDE SEQUENCE [LARGE SCALE GENOMIC DNA]</scope>
    <source>
        <strain evidence="3 4">DSM 41654</strain>
    </source>
</reference>
<dbReference type="SMART" id="SM01276">
    <property type="entry name" value="M60-like"/>
    <property type="match status" value="1"/>
</dbReference>
<dbReference type="RefSeq" id="WP_184941813.1">
    <property type="nucleotide sequence ID" value="NZ_JACHJV010000001.1"/>
</dbReference>
<dbReference type="PROSITE" id="PS51723">
    <property type="entry name" value="PEPTIDASE_M60"/>
    <property type="match status" value="1"/>
</dbReference>
<feature type="domain" description="Peptidase M60" evidence="2">
    <location>
        <begin position="177"/>
        <end position="478"/>
    </location>
</feature>
<dbReference type="Pfam" id="PF13402">
    <property type="entry name" value="Peptidase_M60"/>
    <property type="match status" value="1"/>
</dbReference>
<proteinExistence type="predicted"/>
<keyword evidence="4" id="KW-1185">Reference proteome</keyword>
<dbReference type="Pfam" id="PF17291">
    <property type="entry name" value="M60-like_N"/>
    <property type="match status" value="1"/>
</dbReference>
<accession>A0A7W7VYF6</accession>
<evidence type="ECO:0000313" key="4">
    <source>
        <dbReference type="Proteomes" id="UP000540506"/>
    </source>
</evidence>
<dbReference type="SUPFAM" id="SSF50370">
    <property type="entry name" value="Ricin B-like lectins"/>
    <property type="match status" value="1"/>
</dbReference>
<dbReference type="PANTHER" id="PTHR15730:SF5">
    <property type="entry name" value="SI:CH211-210B2.2-RELATED"/>
    <property type="match status" value="1"/>
</dbReference>
<dbReference type="AlphaFoldDB" id="A0A7W7VYF6"/>
<feature type="region of interest" description="Disordered" evidence="1">
    <location>
        <begin position="1"/>
        <end position="28"/>
    </location>
</feature>
<comment type="caution">
    <text evidence="3">The sequence shown here is derived from an EMBL/GenBank/DDBJ whole genome shotgun (WGS) entry which is preliminary data.</text>
</comment>
<dbReference type="EMBL" id="JACHJV010000001">
    <property type="protein sequence ID" value="MBB4927481.1"/>
    <property type="molecule type" value="Genomic_DNA"/>
</dbReference>
<evidence type="ECO:0000259" key="2">
    <source>
        <dbReference type="PROSITE" id="PS51723"/>
    </source>
</evidence>
<organism evidence="3 4">
    <name type="scientific">Kitasatospora kifunensis</name>
    <name type="common">Streptomyces kifunensis</name>
    <dbReference type="NCBI Taxonomy" id="58351"/>
    <lineage>
        <taxon>Bacteria</taxon>
        <taxon>Bacillati</taxon>
        <taxon>Actinomycetota</taxon>
        <taxon>Actinomycetes</taxon>
        <taxon>Kitasatosporales</taxon>
        <taxon>Streptomycetaceae</taxon>
        <taxon>Kitasatospora</taxon>
    </lineage>
</organism>
<dbReference type="CDD" id="cd00161">
    <property type="entry name" value="beta-trefoil_Ricin-like"/>
    <property type="match status" value="1"/>
</dbReference>
<dbReference type="InterPro" id="IPR051244">
    <property type="entry name" value="TCAF"/>
</dbReference>
<dbReference type="InterPro" id="IPR035992">
    <property type="entry name" value="Ricin_B-like_lectins"/>
</dbReference>
<dbReference type="InterPro" id="IPR031161">
    <property type="entry name" value="Peptidase_M60_dom"/>
</dbReference>